<evidence type="ECO:0000256" key="1">
    <source>
        <dbReference type="ARBA" id="ARBA00022729"/>
    </source>
</evidence>
<dbReference type="InterPro" id="IPR026371">
    <property type="entry name" value="PGF_CTERM"/>
</dbReference>
<accession>A0ABD5ZHG7</accession>
<dbReference type="PROSITE" id="PS51318">
    <property type="entry name" value="TAT"/>
    <property type="match status" value="1"/>
</dbReference>
<dbReference type="AlphaFoldDB" id="A0ABD5ZHG7"/>
<dbReference type="Proteomes" id="UP001596481">
    <property type="component" value="Unassembled WGS sequence"/>
</dbReference>
<feature type="compositionally biased region" description="Low complexity" evidence="2">
    <location>
        <begin position="354"/>
        <end position="370"/>
    </location>
</feature>
<dbReference type="GO" id="GO:0004519">
    <property type="term" value="F:endonuclease activity"/>
    <property type="evidence" value="ECO:0007669"/>
    <property type="project" value="UniProtKB-KW"/>
</dbReference>
<feature type="compositionally biased region" description="Polar residues" evidence="2">
    <location>
        <begin position="371"/>
        <end position="381"/>
    </location>
</feature>
<dbReference type="Pfam" id="PF03372">
    <property type="entry name" value="Exo_endo_phos"/>
    <property type="match status" value="1"/>
</dbReference>
<keyword evidence="5" id="KW-1185">Reference proteome</keyword>
<dbReference type="InterPro" id="IPR036691">
    <property type="entry name" value="Endo/exonu/phosph_ase_sf"/>
</dbReference>
<dbReference type="InterPro" id="IPR005135">
    <property type="entry name" value="Endo/exonuclease/phosphatase"/>
</dbReference>
<dbReference type="RefSeq" id="WP_390224331.1">
    <property type="nucleotide sequence ID" value="NZ_JBHTAA010000005.1"/>
</dbReference>
<dbReference type="Gene3D" id="3.60.10.10">
    <property type="entry name" value="Endonuclease/exonuclease/phosphatase"/>
    <property type="match status" value="1"/>
</dbReference>
<feature type="compositionally biased region" description="Low complexity" evidence="2">
    <location>
        <begin position="382"/>
        <end position="413"/>
    </location>
</feature>
<protein>
    <submittedName>
        <fullName evidence="4">Endonuclease/exonuclease/phosphatase family protein</fullName>
    </submittedName>
</protein>
<sequence length="435" mass="45393">MPSPVRPLLAGRPSTRRALLRSLAVTPFAASLTSLTTRASASVAESFAESSPVRVATQNLGLGVSLYPLFVADTERERRRLVGEMYESVRASDVPGRMAAIAAEFDAVDADVIAVQEAASIAAEGDEIDFLAELSAALDARDSGYRVAISSENTDAALPAEIDGDEATVRLRDRDALLVAEDVSVDDTSETTFDSALDVSFSESESFRLARGFAAATVSLPDAPAFDVLSTHLERASGAIRGAQADELVSWVRERSGPVVVAGDVNDEPGTGAYATLSEVLVPATDGIDETCCRASDLSGGEFSEAIDHVFSRGLTPLSAERFTLSSTRVETDRGDLWPSDHAGVVASLEASETTATDTTTTERPTTGTTDSVSNSTAESPTQTATEDATTTVDSPDSSATTTDSTQTGTETPGFGFAAALVALAAAAERMRRSD</sequence>
<dbReference type="InterPro" id="IPR051916">
    <property type="entry name" value="GPI-anchor_lipid_remodeler"/>
</dbReference>
<dbReference type="GO" id="GO:0005886">
    <property type="term" value="C:plasma membrane"/>
    <property type="evidence" value="ECO:0007669"/>
    <property type="project" value="UniProtKB-SubCell"/>
</dbReference>
<evidence type="ECO:0000313" key="5">
    <source>
        <dbReference type="Proteomes" id="UP001596481"/>
    </source>
</evidence>
<keyword evidence="4" id="KW-0255">Endonuclease</keyword>
<keyword evidence="4" id="KW-0378">Hydrolase</keyword>
<keyword evidence="4" id="KW-0540">Nuclease</keyword>
<feature type="region of interest" description="Disordered" evidence="2">
    <location>
        <begin position="348"/>
        <end position="413"/>
    </location>
</feature>
<dbReference type="InterPro" id="IPR006311">
    <property type="entry name" value="TAT_signal"/>
</dbReference>
<keyword evidence="1" id="KW-0732">Signal</keyword>
<dbReference type="PANTHER" id="PTHR14859">
    <property type="entry name" value="CALCOFLUOR WHITE HYPERSENSITIVE PROTEIN PRECURSOR"/>
    <property type="match status" value="1"/>
</dbReference>
<proteinExistence type="predicted"/>
<reference evidence="4 5" key="1">
    <citation type="journal article" date="2019" name="Int. J. Syst. Evol. Microbiol.">
        <title>The Global Catalogue of Microorganisms (GCM) 10K type strain sequencing project: providing services to taxonomists for standard genome sequencing and annotation.</title>
        <authorList>
            <consortium name="The Broad Institute Genomics Platform"/>
            <consortium name="The Broad Institute Genome Sequencing Center for Infectious Disease"/>
            <person name="Wu L."/>
            <person name="Ma J."/>
        </authorList>
    </citation>
    <scope>NUCLEOTIDE SEQUENCE [LARGE SCALE GENOMIC DNA]</scope>
    <source>
        <strain evidence="4 5">DSM 29988</strain>
    </source>
</reference>
<name>A0ABD5ZHG7_9EURY</name>
<gene>
    <name evidence="4" type="ORF">ACFQJC_13540</name>
</gene>
<comment type="caution">
    <text evidence="4">The sequence shown here is derived from an EMBL/GenBank/DDBJ whole genome shotgun (WGS) entry which is preliminary data.</text>
</comment>
<evidence type="ECO:0000256" key="2">
    <source>
        <dbReference type="SAM" id="MobiDB-lite"/>
    </source>
</evidence>
<dbReference type="SUPFAM" id="SSF56219">
    <property type="entry name" value="DNase I-like"/>
    <property type="match status" value="1"/>
</dbReference>
<evidence type="ECO:0000259" key="3">
    <source>
        <dbReference type="Pfam" id="PF03372"/>
    </source>
</evidence>
<dbReference type="EMBL" id="JBHTAA010000005">
    <property type="protein sequence ID" value="MFC7204544.1"/>
    <property type="molecule type" value="Genomic_DNA"/>
</dbReference>
<evidence type="ECO:0000313" key="4">
    <source>
        <dbReference type="EMBL" id="MFC7204544.1"/>
    </source>
</evidence>
<feature type="domain" description="Endonuclease/exonuclease/phosphatase" evidence="3">
    <location>
        <begin position="90"/>
        <end position="342"/>
    </location>
</feature>
<organism evidence="4 5">
    <name type="scientific">Haloferax namakaokahaiae</name>
    <dbReference type="NCBI Taxonomy" id="1748331"/>
    <lineage>
        <taxon>Archaea</taxon>
        <taxon>Methanobacteriati</taxon>
        <taxon>Methanobacteriota</taxon>
        <taxon>Stenosarchaea group</taxon>
        <taxon>Halobacteria</taxon>
        <taxon>Halobacteriales</taxon>
        <taxon>Haloferacaceae</taxon>
        <taxon>Haloferax</taxon>
    </lineage>
</organism>
<dbReference type="NCBIfam" id="TIGR04126">
    <property type="entry name" value="PGF_CTERM"/>
    <property type="match status" value="1"/>
</dbReference>
<dbReference type="GO" id="GO:0030115">
    <property type="term" value="C:S-layer"/>
    <property type="evidence" value="ECO:0007669"/>
    <property type="project" value="UniProtKB-SubCell"/>
</dbReference>
<dbReference type="PANTHER" id="PTHR14859:SF1">
    <property type="entry name" value="PGAP2-INTERACTING PROTEIN"/>
    <property type="match status" value="1"/>
</dbReference>